<dbReference type="InterPro" id="IPR048399">
    <property type="entry name" value="DUF4438_C"/>
</dbReference>
<organism evidence="3 4">
    <name type="scientific">Candidatus Merdibacter merdavium</name>
    <dbReference type="NCBI Taxonomy" id="2838692"/>
    <lineage>
        <taxon>Bacteria</taxon>
        <taxon>Bacillati</taxon>
        <taxon>Bacillota</taxon>
        <taxon>Erysipelotrichia</taxon>
        <taxon>Erysipelotrichales</taxon>
        <taxon>Erysipelotrichaceae</taxon>
        <taxon>Merdibacter</taxon>
    </lineage>
</organism>
<sequence length="292" mass="31656">MKTNRKLLPMMSVSGSVDHPGLHGDGYWVGYDGYGRIAMSVGGIVYNHALLDPCMGIVGDHIEPGVSIKNSVDKYNCALQCFACIGNEARIVSGPAAGRKGYVTGKHGGVDHVMIYFEQEVLEAMNADERILIRAWGQGLKLEEHPDVLVMNMDPDLLEAMDLQHAPSGKLQVPIVTRIPAFLMGAGLGSTTTMSGDYDIMTQDHEANRRYGIDQLRFGDLVLIEDHDNTHGPHYREGALSIGVIVHSDSFTSGHGPGVTVIMSADKGTLEGVIDKDANIANYMKKVSRSSY</sequence>
<dbReference type="InterPro" id="IPR044909">
    <property type="entry name" value="TM_1086_sf"/>
</dbReference>
<protein>
    <submittedName>
        <fullName evidence="3">DUF4438 domain-containing protein</fullName>
    </submittedName>
</protein>
<comment type="caution">
    <text evidence="3">The sequence shown here is derived from an EMBL/GenBank/DDBJ whole genome shotgun (WGS) entry which is preliminary data.</text>
</comment>
<evidence type="ECO:0000313" key="4">
    <source>
        <dbReference type="Proteomes" id="UP000823896"/>
    </source>
</evidence>
<dbReference type="InterPro" id="IPR029433">
    <property type="entry name" value="DUF4438_N"/>
</dbReference>
<dbReference type="Gene3D" id="2.40.10.170">
    <property type="match status" value="1"/>
</dbReference>
<dbReference type="Gene3D" id="2.102.30.10">
    <property type="entry name" value="tm1086 (SG structure) domain"/>
    <property type="match status" value="1"/>
</dbReference>
<feature type="domain" description="DUF4438" evidence="2">
    <location>
        <begin position="165"/>
        <end position="284"/>
    </location>
</feature>
<accession>A0A9D2NSH5</accession>
<reference evidence="3" key="2">
    <citation type="submission" date="2021-04" db="EMBL/GenBank/DDBJ databases">
        <authorList>
            <person name="Gilroy R."/>
        </authorList>
    </citation>
    <scope>NUCLEOTIDE SEQUENCE</scope>
    <source>
        <strain evidence="3">CHK187-11901</strain>
    </source>
</reference>
<dbReference type="InterPro" id="IPR044910">
    <property type="entry name" value="TM_1086_SG_dom"/>
</dbReference>
<evidence type="ECO:0000259" key="2">
    <source>
        <dbReference type="Pfam" id="PF20999"/>
    </source>
</evidence>
<name>A0A9D2NSH5_9FIRM</name>
<evidence type="ECO:0000259" key="1">
    <source>
        <dbReference type="Pfam" id="PF14505"/>
    </source>
</evidence>
<proteinExistence type="predicted"/>
<dbReference type="AlphaFoldDB" id="A0A9D2NSH5"/>
<reference evidence="3" key="1">
    <citation type="journal article" date="2021" name="PeerJ">
        <title>Extensive microbial diversity within the chicken gut microbiome revealed by metagenomics and culture.</title>
        <authorList>
            <person name="Gilroy R."/>
            <person name="Ravi A."/>
            <person name="Getino M."/>
            <person name="Pursley I."/>
            <person name="Horton D.L."/>
            <person name="Alikhan N.F."/>
            <person name="Baker D."/>
            <person name="Gharbi K."/>
            <person name="Hall N."/>
            <person name="Watson M."/>
            <person name="Adriaenssens E.M."/>
            <person name="Foster-Nyarko E."/>
            <person name="Jarju S."/>
            <person name="Secka A."/>
            <person name="Antonio M."/>
            <person name="Oren A."/>
            <person name="Chaudhuri R.R."/>
            <person name="La Ragione R."/>
            <person name="Hildebrand F."/>
            <person name="Pallen M.J."/>
        </authorList>
    </citation>
    <scope>NUCLEOTIDE SEQUENCE</scope>
    <source>
        <strain evidence="3">CHK187-11901</strain>
    </source>
</reference>
<feature type="domain" description="DUF4438" evidence="1">
    <location>
        <begin position="27"/>
        <end position="159"/>
    </location>
</feature>
<evidence type="ECO:0000313" key="3">
    <source>
        <dbReference type="EMBL" id="HJC36716.1"/>
    </source>
</evidence>
<gene>
    <name evidence="3" type="ORF">H9702_06250</name>
</gene>
<dbReference type="Pfam" id="PF20999">
    <property type="entry name" value="DUF4438_C"/>
    <property type="match status" value="1"/>
</dbReference>
<dbReference type="Proteomes" id="UP000823896">
    <property type="component" value="Unassembled WGS sequence"/>
</dbReference>
<dbReference type="Pfam" id="PF14505">
    <property type="entry name" value="DUF4438"/>
    <property type="match status" value="1"/>
</dbReference>
<dbReference type="Gene3D" id="4.10.1180.10">
    <property type="entry name" value="tm1086 domain"/>
    <property type="match status" value="1"/>
</dbReference>
<dbReference type="EMBL" id="DWWM01000042">
    <property type="protein sequence ID" value="HJC36716.1"/>
    <property type="molecule type" value="Genomic_DNA"/>
</dbReference>